<sequence length="245" mass="27531">CRFFNTVVICVFFSLGSVDFTKFFSSTKRGNFSVVLLGRTMSRVAVIGGGISGLSTAHFLKQWSKTNKCWIKEVTVFEKSNRFGGWIGTTRKPITIEMTDGKVQEQHRYTIHVEHGPNSMRGGKSKELQVTWQLIDNINLKDECVPAHAEVQAQRLVYCDNKVVALSAKKGIQELALSVWPNAIGRLWQINKGANEDEPLYEFCKRHFGKRFTDTYITAFVNGIYGGGIHSLSAQCATPFNQLKN</sequence>
<dbReference type="Gene3D" id="3.50.50.60">
    <property type="entry name" value="FAD/NAD(P)-binding domain"/>
    <property type="match status" value="1"/>
</dbReference>
<comment type="caution">
    <text evidence="1">The sequence shown here is derived from an EMBL/GenBank/DDBJ whole genome shotgun (WGS) entry which is preliminary data.</text>
</comment>
<evidence type="ECO:0000313" key="1">
    <source>
        <dbReference type="EMBL" id="ETO14767.1"/>
    </source>
</evidence>
<reference evidence="1 2" key="1">
    <citation type="journal article" date="2013" name="Curr. Biol.">
        <title>The Genome of the Foraminiferan Reticulomyxa filosa.</title>
        <authorList>
            <person name="Glockner G."/>
            <person name="Hulsmann N."/>
            <person name="Schleicher M."/>
            <person name="Noegel A.A."/>
            <person name="Eichinger L."/>
            <person name="Gallinger C."/>
            <person name="Pawlowski J."/>
            <person name="Sierra R."/>
            <person name="Euteneuer U."/>
            <person name="Pillet L."/>
            <person name="Moustafa A."/>
            <person name="Platzer M."/>
            <person name="Groth M."/>
            <person name="Szafranski K."/>
            <person name="Schliwa M."/>
        </authorList>
    </citation>
    <scope>NUCLEOTIDE SEQUENCE [LARGE SCALE GENOMIC DNA]</scope>
</reference>
<dbReference type="OrthoDB" id="419752at2759"/>
<dbReference type="SUPFAM" id="SSF51905">
    <property type="entry name" value="FAD/NAD(P)-binding domain"/>
    <property type="match status" value="1"/>
</dbReference>
<dbReference type="GO" id="GO:0006783">
    <property type="term" value="P:heme biosynthetic process"/>
    <property type="evidence" value="ECO:0007669"/>
    <property type="project" value="TreeGrafter"/>
</dbReference>
<dbReference type="GO" id="GO:0005743">
    <property type="term" value="C:mitochondrial inner membrane"/>
    <property type="evidence" value="ECO:0007669"/>
    <property type="project" value="TreeGrafter"/>
</dbReference>
<dbReference type="AlphaFoldDB" id="X6MMV1"/>
<name>X6MMV1_RETFI</name>
<dbReference type="Pfam" id="PF13450">
    <property type="entry name" value="NAD_binding_8"/>
    <property type="match status" value="1"/>
</dbReference>
<dbReference type="PANTHER" id="PTHR42923">
    <property type="entry name" value="PROTOPORPHYRINOGEN OXIDASE"/>
    <property type="match status" value="1"/>
</dbReference>
<dbReference type="Proteomes" id="UP000023152">
    <property type="component" value="Unassembled WGS sequence"/>
</dbReference>
<accession>X6MMV1</accession>
<dbReference type="GO" id="GO:0004729">
    <property type="term" value="F:oxygen-dependent protoporphyrinogen oxidase activity"/>
    <property type="evidence" value="ECO:0007669"/>
    <property type="project" value="TreeGrafter"/>
</dbReference>
<keyword evidence="2" id="KW-1185">Reference proteome</keyword>
<dbReference type="InterPro" id="IPR036188">
    <property type="entry name" value="FAD/NAD-bd_sf"/>
</dbReference>
<gene>
    <name evidence="1" type="ORF">RFI_22601</name>
</gene>
<protein>
    <submittedName>
        <fullName evidence="1">Protoporphyrinogen oxidase (Predicted)</fullName>
    </submittedName>
</protein>
<proteinExistence type="predicted"/>
<evidence type="ECO:0000313" key="2">
    <source>
        <dbReference type="Proteomes" id="UP000023152"/>
    </source>
</evidence>
<dbReference type="EMBL" id="ASPP01019785">
    <property type="protein sequence ID" value="ETO14767.1"/>
    <property type="molecule type" value="Genomic_DNA"/>
</dbReference>
<dbReference type="PANTHER" id="PTHR42923:SF3">
    <property type="entry name" value="PROTOPORPHYRINOGEN OXIDASE"/>
    <property type="match status" value="1"/>
</dbReference>
<dbReference type="InterPro" id="IPR050464">
    <property type="entry name" value="Zeta_carotene_desat/Oxidored"/>
</dbReference>
<organism evidence="1 2">
    <name type="scientific">Reticulomyxa filosa</name>
    <dbReference type="NCBI Taxonomy" id="46433"/>
    <lineage>
        <taxon>Eukaryota</taxon>
        <taxon>Sar</taxon>
        <taxon>Rhizaria</taxon>
        <taxon>Retaria</taxon>
        <taxon>Foraminifera</taxon>
        <taxon>Monothalamids</taxon>
        <taxon>Reticulomyxidae</taxon>
        <taxon>Reticulomyxa</taxon>
    </lineage>
</organism>
<feature type="non-terminal residue" evidence="1">
    <location>
        <position position="1"/>
    </location>
</feature>